<evidence type="ECO:0000256" key="5">
    <source>
        <dbReference type="ARBA" id="ARBA00023136"/>
    </source>
</evidence>
<feature type="transmembrane region" description="Helical" evidence="10">
    <location>
        <begin position="94"/>
        <end position="117"/>
    </location>
</feature>
<dbReference type="Pfam" id="PF02537">
    <property type="entry name" value="CRCB"/>
    <property type="match status" value="1"/>
</dbReference>
<evidence type="ECO:0000313" key="12">
    <source>
        <dbReference type="Proteomes" id="UP000032279"/>
    </source>
</evidence>
<dbReference type="GO" id="GO:0062054">
    <property type="term" value="F:fluoride channel activity"/>
    <property type="evidence" value="ECO:0007669"/>
    <property type="project" value="UniProtKB-UniRule"/>
</dbReference>
<keyword evidence="12" id="KW-1185">Reference proteome</keyword>
<dbReference type="GO" id="GO:0005886">
    <property type="term" value="C:plasma membrane"/>
    <property type="evidence" value="ECO:0007669"/>
    <property type="project" value="UniProtKB-SubCell"/>
</dbReference>
<evidence type="ECO:0000256" key="2">
    <source>
        <dbReference type="ARBA" id="ARBA00022475"/>
    </source>
</evidence>
<dbReference type="EMBL" id="AWTT01000027">
    <property type="protein sequence ID" value="KIS03205.1"/>
    <property type="molecule type" value="Genomic_DNA"/>
</dbReference>
<protein>
    <recommendedName>
        <fullName evidence="10">Fluoride-specific ion channel FluC</fullName>
    </recommendedName>
</protein>
<evidence type="ECO:0000256" key="10">
    <source>
        <dbReference type="HAMAP-Rule" id="MF_00454"/>
    </source>
</evidence>
<keyword evidence="3 10" id="KW-0812">Transmembrane</keyword>
<evidence type="ECO:0000256" key="9">
    <source>
        <dbReference type="ARBA" id="ARBA00049940"/>
    </source>
</evidence>
<dbReference type="Proteomes" id="UP000032279">
    <property type="component" value="Unassembled WGS sequence"/>
</dbReference>
<comment type="catalytic activity">
    <reaction evidence="8">
        <text>fluoride(in) = fluoride(out)</text>
        <dbReference type="Rhea" id="RHEA:76159"/>
        <dbReference type="ChEBI" id="CHEBI:17051"/>
    </reaction>
    <physiologicalReaction direction="left-to-right" evidence="8">
        <dbReference type="Rhea" id="RHEA:76160"/>
    </physiologicalReaction>
</comment>
<comment type="similarity">
    <text evidence="7 10">Belongs to the fluoride channel Fluc/FEX (TC 1.A.43) family.</text>
</comment>
<accession>A0A0D1A5P0</accession>
<dbReference type="PANTHER" id="PTHR28259">
    <property type="entry name" value="FLUORIDE EXPORT PROTEIN 1-RELATED"/>
    <property type="match status" value="1"/>
</dbReference>
<dbReference type="InterPro" id="IPR003691">
    <property type="entry name" value="FluC"/>
</dbReference>
<keyword evidence="2 10" id="KW-1003">Cell membrane</keyword>
<comment type="subcellular location">
    <subcellularLocation>
        <location evidence="1 10">Cell membrane</location>
        <topology evidence="1 10">Multi-pass membrane protein</topology>
    </subcellularLocation>
</comment>
<evidence type="ECO:0000256" key="1">
    <source>
        <dbReference type="ARBA" id="ARBA00004651"/>
    </source>
</evidence>
<dbReference type="PATRIC" id="fig|1335616.4.peg.1189"/>
<feature type="transmembrane region" description="Helical" evidence="10">
    <location>
        <begin position="35"/>
        <end position="56"/>
    </location>
</feature>
<dbReference type="AlphaFoldDB" id="A0A0D1A5P0"/>
<organism evidence="11 12">
    <name type="scientific">Paucilactobacillus wasatchensis</name>
    <dbReference type="NCBI Taxonomy" id="1335616"/>
    <lineage>
        <taxon>Bacteria</taxon>
        <taxon>Bacillati</taxon>
        <taxon>Bacillota</taxon>
        <taxon>Bacilli</taxon>
        <taxon>Lactobacillales</taxon>
        <taxon>Lactobacillaceae</taxon>
        <taxon>Paucilactobacillus</taxon>
    </lineage>
</organism>
<keyword evidence="4 10" id="KW-1133">Transmembrane helix</keyword>
<gene>
    <name evidence="10 11" type="primary">crcB</name>
    <name evidence="10" type="synonym">fluC</name>
    <name evidence="11" type="ORF">WDC_1189</name>
</gene>
<dbReference type="PANTHER" id="PTHR28259:SF1">
    <property type="entry name" value="FLUORIDE EXPORT PROTEIN 1-RELATED"/>
    <property type="match status" value="1"/>
</dbReference>
<reference evidence="11 12" key="1">
    <citation type="submission" date="2013-08" db="EMBL/GenBank/DDBJ databases">
        <title>Lactobacillus wasatchii sp. WDC04, a late gas producing bacteria isolated from aged chedder cheese.</title>
        <authorList>
            <person name="Oberg C.J."/>
            <person name="Culumber M."/>
            <person name="McMahon D.J."/>
            <person name="Broadbent J.R."/>
            <person name="Oberg T.S."/>
            <person name="Ortaki F."/>
        </authorList>
    </citation>
    <scope>NUCLEOTIDE SEQUENCE [LARGE SCALE GENOMIC DNA]</scope>
    <source>
        <strain evidence="11 12">WDC04</strain>
    </source>
</reference>
<comment type="caution">
    <text evidence="11">The sequence shown here is derived from an EMBL/GenBank/DDBJ whole genome shotgun (WGS) entry which is preliminary data.</text>
</comment>
<dbReference type="HAMAP" id="MF_00454">
    <property type="entry name" value="FluC"/>
    <property type="match status" value="1"/>
</dbReference>
<feature type="transmembrane region" description="Helical" evidence="10">
    <location>
        <begin position="63"/>
        <end position="82"/>
    </location>
</feature>
<evidence type="ECO:0000256" key="3">
    <source>
        <dbReference type="ARBA" id="ARBA00022692"/>
    </source>
</evidence>
<comment type="function">
    <text evidence="9 10">Fluoride-specific ion channel. Important for reducing fluoride concentration in the cell, thus reducing its toxicity.</text>
</comment>
<keyword evidence="5 10" id="KW-0472">Membrane</keyword>
<evidence type="ECO:0000256" key="7">
    <source>
        <dbReference type="ARBA" id="ARBA00035120"/>
    </source>
</evidence>
<evidence type="ECO:0000256" key="6">
    <source>
        <dbReference type="ARBA" id="ARBA00023303"/>
    </source>
</evidence>
<evidence type="ECO:0000256" key="4">
    <source>
        <dbReference type="ARBA" id="ARBA00022989"/>
    </source>
</evidence>
<evidence type="ECO:0000313" key="11">
    <source>
        <dbReference type="EMBL" id="KIS03205.1"/>
    </source>
</evidence>
<name>A0A0D1A5P0_9LACO</name>
<keyword evidence="10" id="KW-0406">Ion transport</keyword>
<sequence length="130" mass="13986">MIKKYLAVFVFGCLGGAVRLGITHLPLFGNQFPVGTIIVNLLGCLLFPLVVYLIAFTLPLSSSIITGLSAGFVASLTTFSSLNLDGLKLFLSQQYLLLAIYLTLNIVGGLIMALIGLKISRILVHQQEAF</sequence>
<keyword evidence="10" id="KW-0813">Transport</keyword>
<proteinExistence type="inferred from homology"/>
<dbReference type="GO" id="GO:0140114">
    <property type="term" value="P:cellular detoxification of fluoride"/>
    <property type="evidence" value="ECO:0007669"/>
    <property type="project" value="UniProtKB-UniRule"/>
</dbReference>
<comment type="caution">
    <text evidence="10">Lacks conserved residue(s) required for the propagation of feature annotation.</text>
</comment>
<evidence type="ECO:0000256" key="8">
    <source>
        <dbReference type="ARBA" id="ARBA00035585"/>
    </source>
</evidence>
<dbReference type="RefSeq" id="WP_044010927.1">
    <property type="nucleotide sequence ID" value="NZ_AWTT01000027.1"/>
</dbReference>
<keyword evidence="6 10" id="KW-0407">Ion channel</keyword>